<dbReference type="PANTHER" id="PTHR47990">
    <property type="entry name" value="2-OXOGLUTARATE (2OG) AND FE(II)-DEPENDENT OXYGENASE SUPERFAMILY PROTEIN-RELATED"/>
    <property type="match status" value="1"/>
</dbReference>
<dbReference type="Gene3D" id="2.60.120.330">
    <property type="entry name" value="B-lactam Antibiotic, Isopenicillin N Synthase, Chain"/>
    <property type="match status" value="1"/>
</dbReference>
<evidence type="ECO:0000313" key="4">
    <source>
        <dbReference type="EMBL" id="CZT50807.1"/>
    </source>
</evidence>
<dbReference type="GO" id="GO:0046872">
    <property type="term" value="F:metal ion binding"/>
    <property type="evidence" value="ECO:0007669"/>
    <property type="project" value="UniProtKB-KW"/>
</dbReference>
<dbReference type="InterPro" id="IPR026992">
    <property type="entry name" value="DIOX_N"/>
</dbReference>
<dbReference type="Pfam" id="PF03171">
    <property type="entry name" value="2OG-FeII_Oxy"/>
    <property type="match status" value="1"/>
</dbReference>
<proteinExistence type="inferred from homology"/>
<dbReference type="SUPFAM" id="SSF51197">
    <property type="entry name" value="Clavaminate synthase-like"/>
    <property type="match status" value="1"/>
</dbReference>
<comment type="similarity">
    <text evidence="1 2">Belongs to the iron/ascorbate-dependent oxidoreductase family.</text>
</comment>
<dbReference type="InterPro" id="IPR044861">
    <property type="entry name" value="IPNS-like_FE2OG_OXY"/>
</dbReference>
<evidence type="ECO:0000256" key="1">
    <source>
        <dbReference type="ARBA" id="ARBA00008056"/>
    </source>
</evidence>
<dbReference type="AlphaFoldDB" id="A0A1E1MNY3"/>
<keyword evidence="5" id="KW-1185">Reference proteome</keyword>
<keyword evidence="2" id="KW-0479">Metal-binding</keyword>
<protein>
    <recommendedName>
        <fullName evidence="3">Fe2OG dioxygenase domain-containing protein</fullName>
    </recommendedName>
</protein>
<organism evidence="4 5">
    <name type="scientific">Rhynchosporium secalis</name>
    <name type="common">Barley scald fungus</name>
    <dbReference type="NCBI Taxonomy" id="38038"/>
    <lineage>
        <taxon>Eukaryota</taxon>
        <taxon>Fungi</taxon>
        <taxon>Dikarya</taxon>
        <taxon>Ascomycota</taxon>
        <taxon>Pezizomycotina</taxon>
        <taxon>Leotiomycetes</taxon>
        <taxon>Helotiales</taxon>
        <taxon>Ploettnerulaceae</taxon>
        <taxon>Rhynchosporium</taxon>
    </lineage>
</organism>
<gene>
    <name evidence="4" type="ORF">RSE6_11862</name>
</gene>
<dbReference type="Pfam" id="PF14226">
    <property type="entry name" value="DIOX_N"/>
    <property type="match status" value="1"/>
</dbReference>
<dbReference type="PROSITE" id="PS51471">
    <property type="entry name" value="FE2OG_OXY"/>
    <property type="match status" value="1"/>
</dbReference>
<keyword evidence="2" id="KW-0408">Iron</keyword>
<accession>A0A1E1MNY3</accession>
<dbReference type="GO" id="GO:0016491">
    <property type="term" value="F:oxidoreductase activity"/>
    <property type="evidence" value="ECO:0007669"/>
    <property type="project" value="UniProtKB-KW"/>
</dbReference>
<sequence length="390" mass="44294">MFDKSPTQVPASLKWQQNGIRTGFTIEKLDLRSRPILKGAEATNTFEFIPIVDVSNVFSPDLEVRKKLAAEIGRAATEVGFFYAVNPPVDIRLMDESFAVIEKFFALPLEIKKYIFTNSPCFKGYMPSKALEKSAPDRETFSVGSDFSEPEQHFIKKAAPGSVALNQWPDDELPEFKKVFYEYYKQCYAFAKGLIHSFALALELEETSFDEFFNAPLTDVVIHRYFPVPDRKDYEELLFPHADFCAFTFLLNQRDIPGLEVLNANGIWVPAPPIEHAFIVNTGAYFELLSNSKFPSTVHRVRTNLGMERFSFPIFFSPDPGCTVRPHPALIKAGETPKHTPQHIGKRYISALAKNAPDHPWVKKLKASGIKEEDYRWELLSQPFPELNGA</sequence>
<dbReference type="Proteomes" id="UP000177625">
    <property type="component" value="Unassembled WGS sequence"/>
</dbReference>
<feature type="domain" description="Fe2OG dioxygenase" evidence="3">
    <location>
        <begin position="212"/>
        <end position="318"/>
    </location>
</feature>
<name>A0A1E1MNY3_RHYSE</name>
<evidence type="ECO:0000256" key="2">
    <source>
        <dbReference type="RuleBase" id="RU003682"/>
    </source>
</evidence>
<reference evidence="5" key="1">
    <citation type="submission" date="2016-03" db="EMBL/GenBank/DDBJ databases">
        <authorList>
            <person name="Guldener U."/>
        </authorList>
    </citation>
    <scope>NUCLEOTIDE SEQUENCE [LARGE SCALE GENOMIC DNA]</scope>
</reference>
<dbReference type="InterPro" id="IPR005123">
    <property type="entry name" value="Oxoglu/Fe-dep_dioxygenase_dom"/>
</dbReference>
<evidence type="ECO:0000259" key="3">
    <source>
        <dbReference type="PROSITE" id="PS51471"/>
    </source>
</evidence>
<dbReference type="GO" id="GO:0044283">
    <property type="term" value="P:small molecule biosynthetic process"/>
    <property type="evidence" value="ECO:0007669"/>
    <property type="project" value="UniProtKB-ARBA"/>
</dbReference>
<dbReference type="PRINTS" id="PR00682">
    <property type="entry name" value="IPNSYNTHASE"/>
</dbReference>
<dbReference type="InterPro" id="IPR027443">
    <property type="entry name" value="IPNS-like_sf"/>
</dbReference>
<keyword evidence="2" id="KW-0560">Oxidoreductase</keyword>
<evidence type="ECO:0000313" key="5">
    <source>
        <dbReference type="Proteomes" id="UP000177625"/>
    </source>
</evidence>
<dbReference type="InterPro" id="IPR050231">
    <property type="entry name" value="Iron_ascorbate_oxido_reductase"/>
</dbReference>
<dbReference type="EMBL" id="FJVC01000452">
    <property type="protein sequence ID" value="CZT50807.1"/>
    <property type="molecule type" value="Genomic_DNA"/>
</dbReference>